<keyword evidence="4" id="KW-1185">Reference proteome</keyword>
<accession>A0ABS1VRR5</accession>
<dbReference type="InterPro" id="IPR007060">
    <property type="entry name" value="FtsL/DivIC"/>
</dbReference>
<protein>
    <submittedName>
        <fullName evidence="3">Septum formation initiator family protein</fullName>
    </submittedName>
</protein>
<feature type="region of interest" description="Disordered" evidence="1">
    <location>
        <begin position="1"/>
        <end position="100"/>
    </location>
</feature>
<keyword evidence="2" id="KW-0472">Membrane</keyword>
<proteinExistence type="predicted"/>
<dbReference type="Proteomes" id="UP000598996">
    <property type="component" value="Unassembled WGS sequence"/>
</dbReference>
<organism evidence="3 4">
    <name type="scientific">Paractinoplanes lichenicola</name>
    <dbReference type="NCBI Taxonomy" id="2802976"/>
    <lineage>
        <taxon>Bacteria</taxon>
        <taxon>Bacillati</taxon>
        <taxon>Actinomycetota</taxon>
        <taxon>Actinomycetes</taxon>
        <taxon>Micromonosporales</taxon>
        <taxon>Micromonosporaceae</taxon>
        <taxon>Paractinoplanes</taxon>
    </lineage>
</organism>
<name>A0ABS1VRR5_9ACTN</name>
<feature type="compositionally biased region" description="Polar residues" evidence="1">
    <location>
        <begin position="27"/>
        <end position="36"/>
    </location>
</feature>
<dbReference type="Pfam" id="PF04977">
    <property type="entry name" value="DivIC"/>
    <property type="match status" value="1"/>
</dbReference>
<gene>
    <name evidence="3" type="ORF">JKJ07_21635</name>
</gene>
<evidence type="ECO:0000256" key="2">
    <source>
        <dbReference type="SAM" id="Phobius"/>
    </source>
</evidence>
<evidence type="ECO:0000256" key="1">
    <source>
        <dbReference type="SAM" id="MobiDB-lite"/>
    </source>
</evidence>
<keyword evidence="2" id="KW-0812">Transmembrane</keyword>
<feature type="transmembrane region" description="Helical" evidence="2">
    <location>
        <begin position="105"/>
        <end position="125"/>
    </location>
</feature>
<keyword evidence="2" id="KW-1133">Transmembrane helix</keyword>
<evidence type="ECO:0000313" key="4">
    <source>
        <dbReference type="Proteomes" id="UP000598996"/>
    </source>
</evidence>
<comment type="caution">
    <text evidence="3">The sequence shown here is derived from an EMBL/GenBank/DDBJ whole genome shotgun (WGS) entry which is preliminary data.</text>
</comment>
<sequence length="227" mass="24591">MTTQRRSPSGQGPSRRPGASRARTTGPVRNTGNIRNGSADKARKSVQSSGKEQESRSGAARNSATGRPTRNVKRATVNRPTASRRTGNAGRGATKRTVAPRPRALTGRAMVLIVVFLALALAYTYPLRVYLAQESQIAQLEADQAAQRELIAQKAQELQKWKDPEYLRAQARETLFYVRPGETPLLVLNDPAGAAAEAGQKSPAAAPDRWYDTLWSSVRAADAESPN</sequence>
<reference evidence="3 4" key="1">
    <citation type="submission" date="2021-01" db="EMBL/GenBank/DDBJ databases">
        <title>Actinoplanes sp. nov. LDG1-01 isolated from lichen.</title>
        <authorList>
            <person name="Saeng-In P."/>
            <person name="Phongsopitanun W."/>
            <person name="Kanchanasin P."/>
            <person name="Yuki M."/>
            <person name="Kudo T."/>
            <person name="Ohkuma M."/>
            <person name="Tanasupawat S."/>
        </authorList>
    </citation>
    <scope>NUCLEOTIDE SEQUENCE [LARGE SCALE GENOMIC DNA]</scope>
    <source>
        <strain evidence="3 4">LDG1-01</strain>
    </source>
</reference>
<feature type="compositionally biased region" description="Low complexity" evidence="1">
    <location>
        <begin position="1"/>
        <end position="17"/>
    </location>
</feature>
<evidence type="ECO:0000313" key="3">
    <source>
        <dbReference type="EMBL" id="MBL7256905.1"/>
    </source>
</evidence>
<dbReference type="EMBL" id="JAENHO010000006">
    <property type="protein sequence ID" value="MBL7256905.1"/>
    <property type="molecule type" value="Genomic_DNA"/>
</dbReference>